<dbReference type="PANTHER" id="PTHR33169:SF27">
    <property type="entry name" value="TRANSCRIPTIONAL REGULATOR PADR FAMILY PROTEIN"/>
    <property type="match status" value="1"/>
</dbReference>
<evidence type="ECO:0000313" key="3">
    <source>
        <dbReference type="Proteomes" id="UP000244184"/>
    </source>
</evidence>
<comment type="caution">
    <text evidence="2">The sequence shown here is derived from an EMBL/GenBank/DDBJ whole genome shotgun (WGS) entry which is preliminary data.</text>
</comment>
<reference evidence="2 3" key="1">
    <citation type="submission" date="2018-03" db="EMBL/GenBank/DDBJ databases">
        <title>Genome sequence of Paenibacillus elgii strain AC13 an antimicrobial compound producing bacteria.</title>
        <authorList>
            <person name="Kurokawa A.S."/>
            <person name="Araujo J.F."/>
            <person name="Costa R.A."/>
            <person name="Ortega D.B."/>
            <person name="Pires A.S."/>
            <person name="Pappas G.J.Jr."/>
            <person name="Franco O.L."/>
            <person name="Barreto C."/>
            <person name="Magalhaes B.S."/>
            <person name="Kruger R.H."/>
        </authorList>
    </citation>
    <scope>NUCLEOTIDE SEQUENCE [LARGE SCALE GENOMIC DNA]</scope>
    <source>
        <strain evidence="2 3">AC13</strain>
    </source>
</reference>
<dbReference type="PANTHER" id="PTHR33169">
    <property type="entry name" value="PADR-FAMILY TRANSCRIPTIONAL REGULATOR"/>
    <property type="match status" value="1"/>
</dbReference>
<dbReference type="InterPro" id="IPR052509">
    <property type="entry name" value="Metal_resp_DNA-bind_regulator"/>
</dbReference>
<evidence type="ECO:0000313" key="2">
    <source>
        <dbReference type="EMBL" id="PUA36130.1"/>
    </source>
</evidence>
<sequence>MKKTNTIQRSPVALAILALLAEEPMHPYRMQQLLKERGKDEVINVRQRTSIYQTIDRLLRDGLIAVRETLKEPGKPDRTVYESTEDGRKLFREWLRDMLSVPSQEFPDFPVAVSFLSLLTPDDVLKQLERRSLLLEKEIQRVSSDLQTYKDILPRLFMLETEYKRAVLTAEWQWVCSVSDDLRNGELDWNEEWLREIAMRLDSKE</sequence>
<organism evidence="2 3">
    <name type="scientific">Paenibacillus elgii</name>
    <dbReference type="NCBI Taxonomy" id="189691"/>
    <lineage>
        <taxon>Bacteria</taxon>
        <taxon>Bacillati</taxon>
        <taxon>Bacillota</taxon>
        <taxon>Bacilli</taxon>
        <taxon>Bacillales</taxon>
        <taxon>Paenibacillaceae</taxon>
        <taxon>Paenibacillus</taxon>
    </lineage>
</organism>
<dbReference type="Gene3D" id="1.10.10.10">
    <property type="entry name" value="Winged helix-like DNA-binding domain superfamily/Winged helix DNA-binding domain"/>
    <property type="match status" value="1"/>
</dbReference>
<dbReference type="InterPro" id="IPR036388">
    <property type="entry name" value="WH-like_DNA-bd_sf"/>
</dbReference>
<dbReference type="RefSeq" id="WP_108534034.1">
    <property type="nucleotide sequence ID" value="NZ_PYHP01000072.1"/>
</dbReference>
<dbReference type="SUPFAM" id="SSF46785">
    <property type="entry name" value="Winged helix' DNA-binding domain"/>
    <property type="match status" value="1"/>
</dbReference>
<dbReference type="InterPro" id="IPR005149">
    <property type="entry name" value="Tscrpt_reg_PadR_N"/>
</dbReference>
<accession>A0A2T6FW63</accession>
<evidence type="ECO:0000259" key="1">
    <source>
        <dbReference type="Pfam" id="PF03551"/>
    </source>
</evidence>
<feature type="domain" description="Transcription regulator PadR N-terminal" evidence="1">
    <location>
        <begin position="16"/>
        <end position="92"/>
    </location>
</feature>
<dbReference type="InterPro" id="IPR036390">
    <property type="entry name" value="WH_DNA-bd_sf"/>
</dbReference>
<proteinExistence type="predicted"/>
<protein>
    <submittedName>
        <fullName evidence="2">PadR family transcriptional regulator</fullName>
    </submittedName>
</protein>
<dbReference type="EMBL" id="PYHP01000072">
    <property type="protein sequence ID" value="PUA36130.1"/>
    <property type="molecule type" value="Genomic_DNA"/>
</dbReference>
<name>A0A2T6FW63_9BACL</name>
<dbReference type="AlphaFoldDB" id="A0A2T6FW63"/>
<dbReference type="Proteomes" id="UP000244184">
    <property type="component" value="Unassembled WGS sequence"/>
</dbReference>
<gene>
    <name evidence="2" type="ORF">C8Z91_27175</name>
</gene>
<dbReference type="Pfam" id="PF03551">
    <property type="entry name" value="PadR"/>
    <property type="match status" value="1"/>
</dbReference>